<dbReference type="EMBL" id="JAAVUP010000002">
    <property type="protein sequence ID" value="NKE17198.1"/>
    <property type="molecule type" value="Genomic_DNA"/>
</dbReference>
<dbReference type="SUPFAM" id="SSF141452">
    <property type="entry name" value="Hcp1-like"/>
    <property type="match status" value="1"/>
</dbReference>
<evidence type="ECO:0000313" key="3">
    <source>
        <dbReference type="Proteomes" id="UP000746741"/>
    </source>
</evidence>
<dbReference type="InterPro" id="IPR036624">
    <property type="entry name" value="Hcp1-lik_sf"/>
</dbReference>
<dbReference type="Pfam" id="PF05638">
    <property type="entry name" value="T6SS_HCP"/>
    <property type="match status" value="1"/>
</dbReference>
<keyword evidence="3" id="KW-1185">Reference proteome</keyword>
<protein>
    <submittedName>
        <fullName evidence="1">Type VI secretion system tube protein Hcp</fullName>
    </submittedName>
</protein>
<dbReference type="Proteomes" id="UP001138708">
    <property type="component" value="Unassembled WGS sequence"/>
</dbReference>
<accession>A0A9X9WN14</accession>
<reference evidence="1" key="1">
    <citation type="submission" date="2020-01" db="EMBL/GenBank/DDBJ databases">
        <authorList>
            <person name="Rat A."/>
        </authorList>
    </citation>
    <scope>NUCLEOTIDE SEQUENCE</scope>
    <source>
        <strain evidence="1">LMG 31161</strain>
    </source>
</reference>
<proteinExistence type="predicted"/>
<sequence length="152" mass="16960">MSMLMKISGVTGESKLGEEAGWIPVDGFEWGATRNYTFTHGMAQMTSAAQMKEAVVRRQADSSSAALWMQVQKQETLKVQIRWLRPKATAATHFLEVSLTNARVSSIEDTSGGDRPLETVKFSYEEIEFIYFALDDTINASQQVVTYELPKG</sequence>
<evidence type="ECO:0000313" key="2">
    <source>
        <dbReference type="EMBL" id="NKE17198.1"/>
    </source>
</evidence>
<dbReference type="EMBL" id="JAAEDK010000062">
    <property type="protein sequence ID" value="MBR0661724.1"/>
    <property type="molecule type" value="Genomic_DNA"/>
</dbReference>
<organism evidence="1 4">
    <name type="scientific">Neoroseomonas oryzicola</name>
    <dbReference type="NCBI Taxonomy" id="535904"/>
    <lineage>
        <taxon>Bacteria</taxon>
        <taxon>Pseudomonadati</taxon>
        <taxon>Pseudomonadota</taxon>
        <taxon>Alphaproteobacteria</taxon>
        <taxon>Acetobacterales</taxon>
        <taxon>Acetobacteraceae</taxon>
        <taxon>Neoroseomonas</taxon>
    </lineage>
</organism>
<dbReference type="Gene3D" id="2.30.110.20">
    <property type="entry name" value="Hcp1-like"/>
    <property type="match status" value="1"/>
</dbReference>
<dbReference type="AlphaFoldDB" id="A0A9X9WN14"/>
<reference evidence="1" key="3">
    <citation type="journal article" date="2021" name="Syst. Appl. Microbiol.">
        <title>Roseomonas hellenica sp. nov., isolated from roots of wild-growing Alkanna tinctoria.</title>
        <authorList>
            <person name="Rat A."/>
            <person name="Naranjo H.D."/>
            <person name="Lebbe L."/>
            <person name="Cnockaert M."/>
            <person name="Krigas N."/>
            <person name="Grigoriadou K."/>
            <person name="Maloupa E."/>
            <person name="Willems A."/>
        </authorList>
    </citation>
    <scope>NUCLEOTIDE SEQUENCE</scope>
    <source>
        <strain evidence="1">LMG 31161</strain>
    </source>
</reference>
<dbReference type="RefSeq" id="WP_168041063.1">
    <property type="nucleotide sequence ID" value="NZ_JAAEDK010000062.1"/>
</dbReference>
<gene>
    <name evidence="2" type="ORF">GWK15_09615</name>
    <name evidence="1" type="ORF">GXW75_20890</name>
</gene>
<dbReference type="Proteomes" id="UP000746741">
    <property type="component" value="Unassembled WGS sequence"/>
</dbReference>
<evidence type="ECO:0000313" key="4">
    <source>
        <dbReference type="Proteomes" id="UP001138708"/>
    </source>
</evidence>
<evidence type="ECO:0000313" key="1">
    <source>
        <dbReference type="EMBL" id="MBR0661724.1"/>
    </source>
</evidence>
<reference evidence="2 3" key="2">
    <citation type="submission" date="2020-02" db="EMBL/GenBank/DDBJ databases">
        <authorList>
            <person name="Sun Q."/>
            <person name="Inoue M."/>
        </authorList>
    </citation>
    <scope>NUCLEOTIDE SEQUENCE [LARGE SCALE GENOMIC DNA]</scope>
    <source>
        <strain evidence="2 3">KCTC 22478</strain>
    </source>
</reference>
<comment type="caution">
    <text evidence="1">The sequence shown here is derived from an EMBL/GenBank/DDBJ whole genome shotgun (WGS) entry which is preliminary data.</text>
</comment>
<dbReference type="InterPro" id="IPR008514">
    <property type="entry name" value="T6SS_Hcp"/>
</dbReference>
<name>A0A9X9WN14_9PROT</name>